<accession>A0A8E0WLY9</accession>
<organism evidence="1 2">
    <name type="scientific">Rickettsia tamurae subsp. buchneri</name>
    <dbReference type="NCBI Taxonomy" id="1462938"/>
    <lineage>
        <taxon>Bacteria</taxon>
        <taxon>Pseudomonadati</taxon>
        <taxon>Pseudomonadota</taxon>
        <taxon>Alphaproteobacteria</taxon>
        <taxon>Rickettsiales</taxon>
        <taxon>Rickettsiaceae</taxon>
        <taxon>Rickettsieae</taxon>
        <taxon>Rickettsia</taxon>
        <taxon>spotted fever group</taxon>
    </lineage>
</organism>
<dbReference type="Proteomes" id="UP000027161">
    <property type="component" value="Unassembled WGS sequence"/>
</dbReference>
<proteinExistence type="predicted"/>
<name>A0A8E0WLY9_9RICK</name>
<dbReference type="AlphaFoldDB" id="A0A8E0WLY9"/>
<reference evidence="1 2" key="1">
    <citation type="submission" date="2014-02" db="EMBL/GenBank/DDBJ databases">
        <title>Draft genome sequence of Rickettsia buchneri sp. nov. ISO7T.</title>
        <authorList>
            <person name="Felsheim R.F."/>
            <person name="Kurtti T.J."/>
            <person name="Munderloh U.G."/>
        </authorList>
    </citation>
    <scope>NUCLEOTIDE SEQUENCE [LARGE SCALE GENOMIC DNA]</scope>
    <source>
        <strain evidence="1 2">ISO7</strain>
    </source>
</reference>
<comment type="caution">
    <text evidence="1">The sequence shown here is derived from an EMBL/GenBank/DDBJ whole genome shotgun (WGS) entry which is preliminary data.</text>
</comment>
<dbReference type="EMBL" id="JFKF01000081">
    <property type="protein sequence ID" value="KDO02994.1"/>
    <property type="molecule type" value="Genomic_DNA"/>
</dbReference>
<evidence type="ECO:0000313" key="2">
    <source>
        <dbReference type="Proteomes" id="UP000027161"/>
    </source>
</evidence>
<keyword evidence="2" id="KW-1185">Reference proteome</keyword>
<dbReference type="RefSeq" id="WP_008580597.1">
    <property type="nucleotide sequence ID" value="NZ_CP113531.1"/>
</dbReference>
<protein>
    <submittedName>
        <fullName evidence="1">Uncharacterized protein</fullName>
    </submittedName>
</protein>
<evidence type="ECO:0000313" key="1">
    <source>
        <dbReference type="EMBL" id="KDO02994.1"/>
    </source>
</evidence>
<sequence>MSREISLVIESLYSAITKYFSDDESNLSKIKEWFELNVRGGDQLIANRSKVSAIWLYKQLKQHKPNILAQKLVKEALNEQLKLEAAQIVDYFTSQQDSEKIILLYYKYKQGYKSLQIGQEVNRQVQQLRKTIKKSIAEHLKISLDIDNIKEITDAQFKQEISNKIPEHRLNIIEDYLKDTGYNNQVTRGITIDDIKKYNTK</sequence>
<gene>
    <name evidence="1" type="ORF">REISMN_04050</name>
</gene>